<evidence type="ECO:0000256" key="8">
    <source>
        <dbReference type="ARBA" id="ARBA00023288"/>
    </source>
</evidence>
<dbReference type="VEuPathDB" id="TriTrypDB:TcIL3000_0_52580"/>
<keyword evidence="13" id="KW-1185">Reference proteome</keyword>
<evidence type="ECO:0000256" key="1">
    <source>
        <dbReference type="ARBA" id="ARBA00002523"/>
    </source>
</evidence>
<evidence type="ECO:0000256" key="10">
    <source>
        <dbReference type="SAM" id="SignalP"/>
    </source>
</evidence>
<organism evidence="12 13">
    <name type="scientific">Trypanosoma congolense (strain IL3000)</name>
    <dbReference type="NCBI Taxonomy" id="1068625"/>
    <lineage>
        <taxon>Eukaryota</taxon>
        <taxon>Discoba</taxon>
        <taxon>Euglenozoa</taxon>
        <taxon>Kinetoplastea</taxon>
        <taxon>Metakinetoplastina</taxon>
        <taxon>Trypanosomatida</taxon>
        <taxon>Trypanosomatidae</taxon>
        <taxon>Trypanosoma</taxon>
        <taxon>Nannomonas</taxon>
    </lineage>
</organism>
<keyword evidence="6" id="KW-0472">Membrane</keyword>
<reference evidence="13" key="1">
    <citation type="submission" date="2011-07" db="EMBL/GenBank/DDBJ databases">
        <title>Divergent evolution of antigenic variation in African trypanosomes.</title>
        <authorList>
            <person name="Jackson A.P."/>
            <person name="Berry A."/>
            <person name="Allison H.C."/>
            <person name="Burton P."/>
            <person name="Anderson J."/>
            <person name="Aslett M."/>
            <person name="Brown R."/>
            <person name="Corton N."/>
            <person name="Harris D."/>
            <person name="Hauser H."/>
            <person name="Gamble J."/>
            <person name="Gilderthorp R."/>
            <person name="McQuillan J."/>
            <person name="Quail M.A."/>
            <person name="Sanders M."/>
            <person name="Van Tonder A."/>
            <person name="Ginger M.L."/>
            <person name="Donelson J.E."/>
            <person name="Field M.C."/>
            <person name="Barry J.D."/>
            <person name="Berriman M."/>
            <person name="Hertz-Fowler C."/>
        </authorList>
    </citation>
    <scope>NUCLEOTIDE SEQUENCE [LARGE SCALE GENOMIC DNA]</scope>
    <source>
        <strain evidence="13">IL3000</strain>
    </source>
</reference>
<comment type="subcellular location">
    <subcellularLocation>
        <location evidence="2">Cell membrane</location>
        <topology evidence="2">Lipid-anchor</topology>
        <topology evidence="2">GPI-anchor</topology>
    </subcellularLocation>
</comment>
<evidence type="ECO:0000256" key="6">
    <source>
        <dbReference type="ARBA" id="ARBA00023136"/>
    </source>
</evidence>
<protein>
    <submittedName>
        <fullName evidence="12">Variant surface glycoprotein</fullName>
    </submittedName>
</protein>
<evidence type="ECO:0000259" key="11">
    <source>
        <dbReference type="Pfam" id="PF13206"/>
    </source>
</evidence>
<keyword evidence="5 10" id="KW-0732">Signal</keyword>
<name>F9WBM6_TRYCI</name>
<dbReference type="EMBL" id="CAEQ01001598">
    <property type="protein sequence ID" value="CCD14659.1"/>
    <property type="molecule type" value="Genomic_DNA"/>
</dbReference>
<feature type="signal peptide" evidence="10">
    <location>
        <begin position="1"/>
        <end position="18"/>
    </location>
</feature>
<dbReference type="Proteomes" id="UP000000702">
    <property type="component" value="Unassembled WGS sequence"/>
</dbReference>
<reference evidence="12 13" key="2">
    <citation type="journal article" date="2012" name="Proc. Natl. Acad. Sci. U.S.A.">
        <title>Antigenic diversity is generated by distinct evolutionary mechanisms in African trypanosome species.</title>
        <authorList>
            <person name="Jackson A.P."/>
            <person name="Berry A."/>
            <person name="Aslett M."/>
            <person name="Allison H.C."/>
            <person name="Burton P."/>
            <person name="Vavrova-Anderson J."/>
            <person name="Brown R."/>
            <person name="Browne H."/>
            <person name="Corton N."/>
            <person name="Hauser H."/>
            <person name="Gamble J."/>
            <person name="Gilderthorp R."/>
            <person name="Marcello L."/>
            <person name="McQuillan J."/>
            <person name="Otto T.D."/>
            <person name="Quail M.A."/>
            <person name="Sanders M.J."/>
            <person name="van Tonder A."/>
            <person name="Ginger M.L."/>
            <person name="Field M.C."/>
            <person name="Barry J.D."/>
            <person name="Hertz-Fowler C."/>
            <person name="Berriman M."/>
        </authorList>
    </citation>
    <scope>NUCLEOTIDE SEQUENCE [LARGE SCALE GENOMIC DNA]</scope>
    <source>
        <strain evidence="12 13">IL3000</strain>
    </source>
</reference>
<feature type="domain" description="Trypanosome variant surface glycoprotein B-type N-terminal" evidence="11">
    <location>
        <begin position="88"/>
        <end position="274"/>
    </location>
</feature>
<keyword evidence="3" id="KW-1003">Cell membrane</keyword>
<proteinExistence type="predicted"/>
<dbReference type="GO" id="GO:0098552">
    <property type="term" value="C:side of membrane"/>
    <property type="evidence" value="ECO:0007669"/>
    <property type="project" value="UniProtKB-KW"/>
</dbReference>
<dbReference type="AlphaFoldDB" id="F9WBM6"/>
<evidence type="ECO:0000313" key="12">
    <source>
        <dbReference type="EMBL" id="CCD14659.1"/>
    </source>
</evidence>
<evidence type="ECO:0000256" key="7">
    <source>
        <dbReference type="ARBA" id="ARBA00023180"/>
    </source>
</evidence>
<evidence type="ECO:0000256" key="3">
    <source>
        <dbReference type="ARBA" id="ARBA00022475"/>
    </source>
</evidence>
<feature type="chain" id="PRO_5003388946" evidence="10">
    <location>
        <begin position="19"/>
        <end position="345"/>
    </location>
</feature>
<gene>
    <name evidence="12" type="ORF">TCIL3000_0_52580</name>
</gene>
<keyword evidence="7" id="KW-0325">Glycoprotein</keyword>
<dbReference type="InterPro" id="IPR025932">
    <property type="entry name" value="Trypano_VSG_B_N_dom"/>
</dbReference>
<dbReference type="GO" id="GO:0005886">
    <property type="term" value="C:plasma membrane"/>
    <property type="evidence" value="ECO:0007669"/>
    <property type="project" value="UniProtKB-SubCell"/>
</dbReference>
<evidence type="ECO:0000256" key="5">
    <source>
        <dbReference type="ARBA" id="ARBA00022729"/>
    </source>
</evidence>
<evidence type="ECO:0000256" key="9">
    <source>
        <dbReference type="SAM" id="MobiDB-lite"/>
    </source>
</evidence>
<keyword evidence="8" id="KW-0449">Lipoprotein</keyword>
<dbReference type="Pfam" id="PF13206">
    <property type="entry name" value="VSG_B"/>
    <property type="match status" value="1"/>
</dbReference>
<keyword evidence="4" id="KW-0336">GPI-anchor</keyword>
<evidence type="ECO:0000313" key="13">
    <source>
        <dbReference type="Proteomes" id="UP000000702"/>
    </source>
</evidence>
<evidence type="ECO:0000256" key="2">
    <source>
        <dbReference type="ARBA" id="ARBA00004609"/>
    </source>
</evidence>
<feature type="compositionally biased region" description="Basic and acidic residues" evidence="9">
    <location>
        <begin position="263"/>
        <end position="283"/>
    </location>
</feature>
<feature type="region of interest" description="Disordered" evidence="9">
    <location>
        <begin position="258"/>
        <end position="317"/>
    </location>
</feature>
<comment type="function">
    <text evidence="1">VSG forms a coat on the surface of the parasite. The trypanosome evades the immune response of the host by expressing a series of antigenically distinct VSGs from an estimated 1000 VSG genes.</text>
</comment>
<evidence type="ECO:0000256" key="4">
    <source>
        <dbReference type="ARBA" id="ARBA00022622"/>
    </source>
</evidence>
<accession>F9WBM6</accession>
<comment type="caution">
    <text evidence="12">The sequence shown here is derived from an EMBL/GenBank/DDBJ whole genome shotgun (WGS) entry which is preliminary data.</text>
</comment>
<sequence>MKLLLLLMLIVHVGSSSGNDEEDHNKDAHNALCDILHAVVAMSKSSTVSDTLRKALHRTIFGNESGGQVGDLKNKLLGYYQLENRYSSRPFLCAQPSQEKVNSKEHHPLWPGHSAPHDMVCLCTLGDGGWPLRGTDAGKKKLCGKQGDQLGLDIGKQGWGYQVKEGEKQIQATWTNVVDECLQGTDKGTKLKDSLKTFIEKLGTVNSEANTYKVLGESGSGDYPCSGSKMQGVCVKYYPEEQNAIPWWMELQNAIKTEEEETEKQSKEEKRKQQEEKQRKAQNQEDSQPQYAPRTAALKSAKQEKQEVEQTNPENISATLTTLEETSGTLIIPPSSWLLSTFLLI</sequence>